<protein>
    <submittedName>
        <fullName evidence="2">Uncharacterized protein</fullName>
    </submittedName>
</protein>
<gene>
    <name evidence="2" type="ORF">PECAL_4P03110</name>
</gene>
<evidence type="ECO:0000256" key="1">
    <source>
        <dbReference type="SAM" id="MobiDB-lite"/>
    </source>
</evidence>
<feature type="region of interest" description="Disordered" evidence="1">
    <location>
        <begin position="607"/>
        <end position="654"/>
    </location>
</feature>
<accession>A0A8J2X3N4</accession>
<sequence length="654" mass="71180">MAAKEPKLQGAVEDGKPLLIFIDENDKTGAKAVTLKELNIKIDGVSDDAKVQFLVDEPKGTKNFQVHYAFVGGKVRPLKTLSTFTVHGHARSIRGWRVDFNYVSQKRLHGTEEQTWSTGPSNCGAELRSDIEDRDEKSAFEKAKKLVAGSSLAPRVKVTCARVRCRVVNVNGQLACDFTGEGDDALEDATAKAGWQALCNAISFLVRMKTNKVFLALSPDLQRDATLALEGKRYDYATFEGHGHVTMAVPLGTRVEENVQGVEQWYYRDASGDWKPANDRADAEKKALLNQRVQEEARRIEQHKQFVQAIDADLGESNAAATLTTLPNCFASVDRRLGRGFNAGSFVVLGDALLIVNCLLRRAGCPTHFFVGAPGDTLHELALLCGNGEWVPRTLFDRMTVLYQKCADEERTTNVKAIVRFNQVATEQDLDVELFQVVYNHRCDAKQIGVLREWGGFKTALLGEDSTRASVYWTLNIVKAAADREPNTLTINPFVQYFYALATGRQMAFGMEMTRRKGFQAWFEAKYGEGTTHRYGGPAPQSFPAPAAAGIGGVAVAAADLPPEMVTAAAKVRGMPRADAEAYVHQFIDELQSSLRASAAIAPAALAPAAPAPAPAPAPKAPKKAKKKRKSAPKASKSAAATATAPKKSKKRGA</sequence>
<feature type="compositionally biased region" description="Basic residues" evidence="1">
    <location>
        <begin position="621"/>
        <end position="632"/>
    </location>
</feature>
<organism evidence="2 3">
    <name type="scientific">Pelagomonas calceolata</name>
    <dbReference type="NCBI Taxonomy" id="35677"/>
    <lineage>
        <taxon>Eukaryota</taxon>
        <taxon>Sar</taxon>
        <taxon>Stramenopiles</taxon>
        <taxon>Ochrophyta</taxon>
        <taxon>Pelagophyceae</taxon>
        <taxon>Pelagomonadales</taxon>
        <taxon>Pelagomonadaceae</taxon>
        <taxon>Pelagomonas</taxon>
    </lineage>
</organism>
<feature type="compositionally biased region" description="Pro residues" evidence="1">
    <location>
        <begin position="610"/>
        <end position="620"/>
    </location>
</feature>
<proteinExistence type="predicted"/>
<evidence type="ECO:0000313" key="3">
    <source>
        <dbReference type="Proteomes" id="UP000789595"/>
    </source>
</evidence>
<keyword evidence="3" id="KW-1185">Reference proteome</keyword>
<name>A0A8J2X3N4_9STRA</name>
<feature type="compositionally biased region" description="Low complexity" evidence="1">
    <location>
        <begin position="633"/>
        <end position="646"/>
    </location>
</feature>
<evidence type="ECO:0000313" key="2">
    <source>
        <dbReference type="EMBL" id="CAH0373136.1"/>
    </source>
</evidence>
<dbReference type="AlphaFoldDB" id="A0A8J2X3N4"/>
<comment type="caution">
    <text evidence="2">The sequence shown here is derived from an EMBL/GenBank/DDBJ whole genome shotgun (WGS) entry which is preliminary data.</text>
</comment>
<reference evidence="2" key="1">
    <citation type="submission" date="2021-11" db="EMBL/GenBank/DDBJ databases">
        <authorList>
            <consortium name="Genoscope - CEA"/>
            <person name="William W."/>
        </authorList>
    </citation>
    <scope>NUCLEOTIDE SEQUENCE</scope>
</reference>
<dbReference type="EMBL" id="CAKKNE010000004">
    <property type="protein sequence ID" value="CAH0373136.1"/>
    <property type="molecule type" value="Genomic_DNA"/>
</dbReference>
<dbReference type="Proteomes" id="UP000789595">
    <property type="component" value="Unassembled WGS sequence"/>
</dbReference>